<proteinExistence type="predicted"/>
<keyword evidence="2" id="KW-1185">Reference proteome</keyword>
<dbReference type="Proteomes" id="UP000284706">
    <property type="component" value="Unassembled WGS sequence"/>
</dbReference>
<comment type="caution">
    <text evidence="1">The sequence shown here is derived from an EMBL/GenBank/DDBJ whole genome shotgun (WGS) entry which is preliminary data.</text>
</comment>
<organism evidence="1 2">
    <name type="scientific">Gymnopilus dilepis</name>
    <dbReference type="NCBI Taxonomy" id="231916"/>
    <lineage>
        <taxon>Eukaryota</taxon>
        <taxon>Fungi</taxon>
        <taxon>Dikarya</taxon>
        <taxon>Basidiomycota</taxon>
        <taxon>Agaricomycotina</taxon>
        <taxon>Agaricomycetes</taxon>
        <taxon>Agaricomycetidae</taxon>
        <taxon>Agaricales</taxon>
        <taxon>Agaricineae</taxon>
        <taxon>Hymenogastraceae</taxon>
        <taxon>Gymnopilus</taxon>
    </lineage>
</organism>
<dbReference type="EMBL" id="NHYE01001236">
    <property type="protein sequence ID" value="PPQ97513.1"/>
    <property type="molecule type" value="Genomic_DNA"/>
</dbReference>
<evidence type="ECO:0000313" key="1">
    <source>
        <dbReference type="EMBL" id="PPQ97513.1"/>
    </source>
</evidence>
<name>A0A409Y3F8_9AGAR</name>
<dbReference type="InParanoid" id="A0A409Y3F8"/>
<gene>
    <name evidence="1" type="ORF">CVT26_006534</name>
</gene>
<sequence length="120" mass="13589">MSPNASSSGSPLLPFLENFSWDACFSYPWDTIPGLLEPITNGRTPHRRPLKAVSIYCYETNFEITLSYIPKEVIKRLSNFSGVKFEFVFDSYRTEKLGIDWLKASLESLDEGKEEATAAI</sequence>
<protein>
    <submittedName>
        <fullName evidence="1">Uncharacterized protein</fullName>
    </submittedName>
</protein>
<reference evidence="1 2" key="1">
    <citation type="journal article" date="2018" name="Evol. Lett.">
        <title>Horizontal gene cluster transfer increased hallucinogenic mushroom diversity.</title>
        <authorList>
            <person name="Reynolds H.T."/>
            <person name="Vijayakumar V."/>
            <person name="Gluck-Thaler E."/>
            <person name="Korotkin H.B."/>
            <person name="Matheny P.B."/>
            <person name="Slot J.C."/>
        </authorList>
    </citation>
    <scope>NUCLEOTIDE SEQUENCE [LARGE SCALE GENOMIC DNA]</scope>
    <source>
        <strain evidence="1 2">SRW20</strain>
    </source>
</reference>
<dbReference type="AlphaFoldDB" id="A0A409Y3F8"/>
<accession>A0A409Y3F8</accession>
<evidence type="ECO:0000313" key="2">
    <source>
        <dbReference type="Proteomes" id="UP000284706"/>
    </source>
</evidence>